<dbReference type="PRINTS" id="PR01467">
    <property type="entry name" value="ARGREPRESSOR"/>
</dbReference>
<dbReference type="NCBIfam" id="NF001680">
    <property type="entry name" value="PRK00441.1"/>
    <property type="match status" value="1"/>
</dbReference>
<evidence type="ECO:0000313" key="11">
    <source>
        <dbReference type="EMBL" id="PFH02684.1"/>
    </source>
</evidence>
<dbReference type="HAMAP" id="MF_00173">
    <property type="entry name" value="Arg_repressor"/>
    <property type="match status" value="1"/>
</dbReference>
<comment type="pathway">
    <text evidence="7">Amino-acid biosynthesis; L-arginine biosynthesis [regulation].</text>
</comment>
<dbReference type="PANTHER" id="PTHR34471:SF1">
    <property type="entry name" value="ARGININE REPRESSOR"/>
    <property type="match status" value="1"/>
</dbReference>
<dbReference type="GO" id="GO:0003677">
    <property type="term" value="F:DNA binding"/>
    <property type="evidence" value="ECO:0007669"/>
    <property type="project" value="UniProtKB-KW"/>
</dbReference>
<name>A0AB36TFJ4_ACETH</name>
<organism evidence="11 12">
    <name type="scientific">Acetivibrio thermocellus AD2</name>
    <dbReference type="NCBI Taxonomy" id="1138384"/>
    <lineage>
        <taxon>Bacteria</taxon>
        <taxon>Bacillati</taxon>
        <taxon>Bacillota</taxon>
        <taxon>Clostridia</taxon>
        <taxon>Eubacteriales</taxon>
        <taxon>Oscillospiraceae</taxon>
        <taxon>Acetivibrio</taxon>
    </lineage>
</organism>
<dbReference type="EMBL" id="PDBW01000001">
    <property type="protein sequence ID" value="PFH02684.1"/>
    <property type="molecule type" value="Genomic_DNA"/>
</dbReference>
<dbReference type="GO" id="GO:0034618">
    <property type="term" value="F:arginine binding"/>
    <property type="evidence" value="ECO:0007669"/>
    <property type="project" value="InterPro"/>
</dbReference>
<dbReference type="Proteomes" id="UP000223596">
    <property type="component" value="Unassembled WGS sequence"/>
</dbReference>
<keyword evidence="7" id="KW-0028">Amino-acid biosynthesis</keyword>
<gene>
    <name evidence="7" type="primary">argR</name>
    <name evidence="11" type="ORF">M972_111470</name>
</gene>
<feature type="domain" description="Arginine repressor C-terminal" evidence="10">
    <location>
        <begin position="79"/>
        <end position="145"/>
    </location>
</feature>
<dbReference type="GO" id="GO:0006526">
    <property type="term" value="P:L-arginine biosynthetic process"/>
    <property type="evidence" value="ECO:0007669"/>
    <property type="project" value="UniProtKB-KW"/>
</dbReference>
<dbReference type="Gene3D" id="3.30.1360.40">
    <property type="match status" value="1"/>
</dbReference>
<comment type="similarity">
    <text evidence="2 7">Belongs to the ArgR family.</text>
</comment>
<dbReference type="InterPro" id="IPR001669">
    <property type="entry name" value="Arg_repress"/>
</dbReference>
<evidence type="ECO:0000259" key="9">
    <source>
        <dbReference type="Pfam" id="PF01316"/>
    </source>
</evidence>
<keyword evidence="5 7" id="KW-0238">DNA-binding</keyword>
<evidence type="ECO:0000256" key="6">
    <source>
        <dbReference type="ARBA" id="ARBA00023163"/>
    </source>
</evidence>
<protein>
    <recommendedName>
        <fullName evidence="7 8">Arginine repressor</fullName>
    </recommendedName>
</protein>
<keyword evidence="7" id="KW-0055">Arginine biosynthesis</keyword>
<sequence length="153" mass="17065">MKHARQAKILEIIDKEVIETQEEIADRLKKAGMEVTQATISRDIKELRLIKVMTEDGRYKYAPFNSTDNTVFNRLMTVFSKSYVSSDYANNIVVVKTLPGMAPAAASAIDSMNYPEIVGSIAGDDTVLIVCRSEKIAKEFVEKLSKLAKSDDK</sequence>
<dbReference type="SMR" id="A0AB36TFJ4"/>
<keyword evidence="4 7" id="KW-0805">Transcription regulation</keyword>
<reference evidence="11 12" key="1">
    <citation type="submission" date="2017-09" db="EMBL/GenBank/DDBJ databases">
        <title>Evaluation of Pacific Biosciences Sequencing Technology to Finishing C. thermocellum Genome Sequences.</title>
        <authorList>
            <person name="Brown S."/>
        </authorList>
    </citation>
    <scope>NUCLEOTIDE SEQUENCE [LARGE SCALE GENOMIC DNA]</scope>
    <source>
        <strain evidence="11 12">AD2</strain>
    </source>
</reference>
<evidence type="ECO:0000256" key="5">
    <source>
        <dbReference type="ARBA" id="ARBA00023125"/>
    </source>
</evidence>
<keyword evidence="3 7" id="KW-0963">Cytoplasm</keyword>
<dbReference type="InterPro" id="IPR020900">
    <property type="entry name" value="Arg_repress_DNA-bd"/>
</dbReference>
<dbReference type="InterPro" id="IPR020899">
    <property type="entry name" value="Arg_repress_C"/>
</dbReference>
<dbReference type="InterPro" id="IPR036251">
    <property type="entry name" value="Arg_repress_C_sf"/>
</dbReference>
<keyword evidence="6 7" id="KW-0804">Transcription</keyword>
<accession>A0AB36TFJ4</accession>
<evidence type="ECO:0000259" key="10">
    <source>
        <dbReference type="Pfam" id="PF02863"/>
    </source>
</evidence>
<dbReference type="SUPFAM" id="SSF55252">
    <property type="entry name" value="C-terminal domain of arginine repressor"/>
    <property type="match status" value="1"/>
</dbReference>
<dbReference type="RefSeq" id="WP_003518724.1">
    <property type="nucleotide sequence ID" value="NZ_CP013828.1"/>
</dbReference>
<evidence type="ECO:0000256" key="8">
    <source>
        <dbReference type="NCBIfam" id="TIGR01529"/>
    </source>
</evidence>
<dbReference type="Pfam" id="PF01316">
    <property type="entry name" value="Arg_repressor"/>
    <property type="match status" value="1"/>
</dbReference>
<proteinExistence type="inferred from homology"/>
<dbReference type="GO" id="GO:0005737">
    <property type="term" value="C:cytoplasm"/>
    <property type="evidence" value="ECO:0007669"/>
    <property type="project" value="UniProtKB-SubCell"/>
</dbReference>
<dbReference type="GO" id="GO:1900079">
    <property type="term" value="P:regulation of arginine biosynthetic process"/>
    <property type="evidence" value="ECO:0007669"/>
    <property type="project" value="UniProtKB-UniRule"/>
</dbReference>
<dbReference type="Pfam" id="PF02863">
    <property type="entry name" value="Arg_repressor_C"/>
    <property type="match status" value="1"/>
</dbReference>
<dbReference type="GO" id="GO:0003700">
    <property type="term" value="F:DNA-binding transcription factor activity"/>
    <property type="evidence" value="ECO:0007669"/>
    <property type="project" value="UniProtKB-UniRule"/>
</dbReference>
<dbReference type="InterPro" id="IPR036388">
    <property type="entry name" value="WH-like_DNA-bd_sf"/>
</dbReference>
<dbReference type="GeneID" id="35804572"/>
<evidence type="ECO:0000256" key="4">
    <source>
        <dbReference type="ARBA" id="ARBA00023015"/>
    </source>
</evidence>
<feature type="domain" description="Arginine repressor DNA-binding" evidence="9">
    <location>
        <begin position="2"/>
        <end position="62"/>
    </location>
</feature>
<dbReference type="GO" id="GO:0051259">
    <property type="term" value="P:protein complex oligomerization"/>
    <property type="evidence" value="ECO:0007669"/>
    <property type="project" value="InterPro"/>
</dbReference>
<comment type="function">
    <text evidence="7">Regulates arginine biosynthesis genes.</text>
</comment>
<dbReference type="PANTHER" id="PTHR34471">
    <property type="entry name" value="ARGININE REPRESSOR"/>
    <property type="match status" value="1"/>
</dbReference>
<evidence type="ECO:0000256" key="1">
    <source>
        <dbReference type="ARBA" id="ARBA00004496"/>
    </source>
</evidence>
<keyword evidence="7" id="KW-0678">Repressor</keyword>
<evidence type="ECO:0000256" key="7">
    <source>
        <dbReference type="HAMAP-Rule" id="MF_00173"/>
    </source>
</evidence>
<evidence type="ECO:0000256" key="3">
    <source>
        <dbReference type="ARBA" id="ARBA00022490"/>
    </source>
</evidence>
<comment type="caution">
    <text evidence="11">The sequence shown here is derived from an EMBL/GenBank/DDBJ whole genome shotgun (WGS) entry which is preliminary data.</text>
</comment>
<dbReference type="AlphaFoldDB" id="A0AB36TFJ4"/>
<evidence type="ECO:0000313" key="12">
    <source>
        <dbReference type="Proteomes" id="UP000223596"/>
    </source>
</evidence>
<dbReference type="SUPFAM" id="SSF46785">
    <property type="entry name" value="Winged helix' DNA-binding domain"/>
    <property type="match status" value="1"/>
</dbReference>
<dbReference type="NCBIfam" id="TIGR01529">
    <property type="entry name" value="argR_whole"/>
    <property type="match status" value="1"/>
</dbReference>
<comment type="subcellular location">
    <subcellularLocation>
        <location evidence="1 7">Cytoplasm</location>
    </subcellularLocation>
</comment>
<dbReference type="InterPro" id="IPR036390">
    <property type="entry name" value="WH_DNA-bd_sf"/>
</dbReference>
<dbReference type="Gene3D" id="1.10.10.10">
    <property type="entry name" value="Winged helix-like DNA-binding domain superfamily/Winged helix DNA-binding domain"/>
    <property type="match status" value="1"/>
</dbReference>
<evidence type="ECO:0000256" key="2">
    <source>
        <dbReference type="ARBA" id="ARBA00008316"/>
    </source>
</evidence>